<feature type="transmembrane region" description="Helical" evidence="6">
    <location>
        <begin position="50"/>
        <end position="73"/>
    </location>
</feature>
<dbReference type="EMBL" id="CP104550">
    <property type="protein sequence ID" value="UXH31750.1"/>
    <property type="molecule type" value="Genomic_DNA"/>
</dbReference>
<evidence type="ECO:0000256" key="6">
    <source>
        <dbReference type="SAM" id="Phobius"/>
    </source>
</evidence>
<keyword evidence="4 6" id="KW-1133">Transmembrane helix</keyword>
<keyword evidence="5 6" id="KW-0472">Membrane</keyword>
<dbReference type="RefSeq" id="WP_074358225.1">
    <property type="nucleotide sequence ID" value="NZ_CP104550.1"/>
</dbReference>
<proteinExistence type="predicted"/>
<dbReference type="Proteomes" id="UP001065373">
    <property type="component" value="Chromosome"/>
</dbReference>
<comment type="subcellular location">
    <subcellularLocation>
        <location evidence="1">Cell membrane</location>
        <topology evidence="1">Multi-pass membrane protein</topology>
    </subcellularLocation>
</comment>
<feature type="transmembrane region" description="Helical" evidence="6">
    <location>
        <begin position="462"/>
        <end position="484"/>
    </location>
</feature>
<dbReference type="CDD" id="cd13128">
    <property type="entry name" value="MATE_Wzx_like"/>
    <property type="match status" value="1"/>
</dbReference>
<organism evidence="8">
    <name type="scientific">Methanothermobacter wolfeii</name>
    <name type="common">Methanobacterium wolfei</name>
    <dbReference type="NCBI Taxonomy" id="145261"/>
    <lineage>
        <taxon>Archaea</taxon>
        <taxon>Methanobacteriati</taxon>
        <taxon>Methanobacteriota</taxon>
        <taxon>Methanomada group</taxon>
        <taxon>Methanobacteria</taxon>
        <taxon>Methanobacteriales</taxon>
        <taxon>Methanobacteriaceae</taxon>
        <taxon>Methanothermobacter</taxon>
    </lineage>
</organism>
<reference evidence="7 9" key="2">
    <citation type="submission" date="2023-12" db="EMBL/GenBank/DDBJ databases">
        <title>Phenotypic and Genomic Characterization of Methanothermobacter wolfeii Strain BSEL, a CO2-Capturing Archaeon with Minimal Nutrient Requirements.</title>
        <authorList>
            <person name="Ale Enriquez F."/>
            <person name="Ahring B.K."/>
        </authorList>
    </citation>
    <scope>NUCLEOTIDE SEQUENCE [LARGE SCALE GENOMIC DNA]</scope>
    <source>
        <strain evidence="7 9">BSEL-1</strain>
    </source>
</reference>
<keyword evidence="3 6" id="KW-0812">Transmembrane</keyword>
<dbReference type="InterPro" id="IPR050833">
    <property type="entry name" value="Poly_Biosynth_Transport"/>
</dbReference>
<feature type="transmembrane region" description="Helical" evidence="6">
    <location>
        <begin position="227"/>
        <end position="260"/>
    </location>
</feature>
<feature type="transmembrane region" description="Helical" evidence="6">
    <location>
        <begin position="94"/>
        <end position="113"/>
    </location>
</feature>
<dbReference type="GeneID" id="75105605"/>
<reference evidence="8" key="1">
    <citation type="submission" date="2022-09" db="EMBL/GenBank/DDBJ databases">
        <title>Characterization of three MwoI isoschizomers from sequenced genome and metagenomes.</title>
        <authorList>
            <person name="Fomenkov A."/>
            <person name="Xu S.Y."/>
            <person name="Roberts R.J."/>
        </authorList>
    </citation>
    <scope>NUCLEOTIDE SEQUENCE</scope>
    <source>
        <strain evidence="8">DSM 2970</strain>
    </source>
</reference>
<dbReference type="AlphaFoldDB" id="A0A9E7RSZ0"/>
<evidence type="ECO:0000256" key="1">
    <source>
        <dbReference type="ARBA" id="ARBA00004651"/>
    </source>
</evidence>
<feature type="transmembrane region" description="Helical" evidence="6">
    <location>
        <begin position="280"/>
        <end position="301"/>
    </location>
</feature>
<feature type="transmembrane region" description="Helical" evidence="6">
    <location>
        <begin position="164"/>
        <end position="182"/>
    </location>
</feature>
<feature type="transmembrane region" description="Helical" evidence="6">
    <location>
        <begin position="344"/>
        <end position="367"/>
    </location>
</feature>
<evidence type="ECO:0000256" key="4">
    <source>
        <dbReference type="ARBA" id="ARBA00022989"/>
    </source>
</evidence>
<feature type="transmembrane region" description="Helical" evidence="6">
    <location>
        <begin position="125"/>
        <end position="143"/>
    </location>
</feature>
<protein>
    <submittedName>
        <fullName evidence="8">Flippase</fullName>
    </submittedName>
</protein>
<dbReference type="InterPro" id="IPR002797">
    <property type="entry name" value="Polysacc_synth"/>
</dbReference>
<dbReference type="Pfam" id="PF01943">
    <property type="entry name" value="Polysacc_synt"/>
    <property type="match status" value="1"/>
</dbReference>
<evidence type="ECO:0000256" key="2">
    <source>
        <dbReference type="ARBA" id="ARBA00022475"/>
    </source>
</evidence>
<feature type="transmembrane region" description="Helical" evidence="6">
    <location>
        <begin position="379"/>
        <end position="402"/>
    </location>
</feature>
<evidence type="ECO:0000256" key="5">
    <source>
        <dbReference type="ARBA" id="ARBA00023136"/>
    </source>
</evidence>
<dbReference type="PANTHER" id="PTHR30250">
    <property type="entry name" value="PST FAMILY PREDICTED COLANIC ACID TRANSPORTER"/>
    <property type="match status" value="1"/>
</dbReference>
<name>A0A9E7RSZ0_METWO</name>
<accession>A0A9E7RSZ0</accession>
<keyword evidence="9" id="KW-1185">Reference proteome</keyword>
<feature type="transmembrane region" description="Helical" evidence="6">
    <location>
        <begin position="408"/>
        <end position="427"/>
    </location>
</feature>
<feature type="transmembrane region" description="Helical" evidence="6">
    <location>
        <begin position="439"/>
        <end position="456"/>
    </location>
</feature>
<gene>
    <name evidence="8" type="ORF">N5910_00095</name>
    <name evidence="7" type="ORF">U2150_00040</name>
</gene>
<evidence type="ECO:0000313" key="7">
    <source>
        <dbReference type="EMBL" id="MEJ8541892.1"/>
    </source>
</evidence>
<evidence type="ECO:0000256" key="3">
    <source>
        <dbReference type="ARBA" id="ARBA00022692"/>
    </source>
</evidence>
<feature type="transmembrane region" description="Helical" evidence="6">
    <location>
        <begin position="313"/>
        <end position="332"/>
    </location>
</feature>
<dbReference type="KEGG" id="mwo:MWSIV6_0009"/>
<dbReference type="GO" id="GO:0005886">
    <property type="term" value="C:plasma membrane"/>
    <property type="evidence" value="ECO:0007669"/>
    <property type="project" value="UniProtKB-SubCell"/>
</dbReference>
<evidence type="ECO:0000313" key="9">
    <source>
        <dbReference type="Proteomes" id="UP001369247"/>
    </source>
</evidence>
<sequence>MASSGTSKLLRGSFLIMIGNLLFRVGGYIYRVLMTRLLGPEGYGLLGLTLPFQGIFQILSAGGLPPAIAKYVAQHRALNEDEMARQVLITSLKVMIFLGITFSFVMFFTAPWLANDVFHKPLAQYPLQAVALITPFSVIVGAFRGAFQGIYHMEYVVLTRAVEQVFMITLAVVFVMLGFYAAGAVMGTAMGFLASAISAILIFRRLTSNYFPPIPPEKRLSFTQELGLVRTLLAFSIPVIITALSEMAIYDISVFVIGVFMATTSVGYYTAADPVARLPLVISLSVATAVLPAASEAFALNDHRLLETYMVQSYRIVTLLVLPMCVGIAVFSGPLLELLFGDQFVHGAGALSILVVGMSFYTLFMISSSIAQGIGYPRLPMYVLVGGTIINLALNLLLVPLLGIEGGALATTMAAFIIMLVILWETFRITDVKPPAAAFMRITLASAVMGLSMLLLPQNITGLLLAVLISPPVYTTALILIGGVEKRDLRLLRRFGSKTGPLEKPISRMADMMERWAK</sequence>
<evidence type="ECO:0000313" key="8">
    <source>
        <dbReference type="EMBL" id="UXH31750.1"/>
    </source>
</evidence>
<dbReference type="Proteomes" id="UP001369247">
    <property type="component" value="Unassembled WGS sequence"/>
</dbReference>
<dbReference type="InterPro" id="IPR024923">
    <property type="entry name" value="PG_synth_SpoVB"/>
</dbReference>
<keyword evidence="2" id="KW-1003">Cell membrane</keyword>
<feature type="transmembrane region" description="Helical" evidence="6">
    <location>
        <begin position="12"/>
        <end position="30"/>
    </location>
</feature>
<dbReference type="PANTHER" id="PTHR30250:SF21">
    <property type="entry name" value="LIPID II FLIPPASE MURJ"/>
    <property type="match status" value="1"/>
</dbReference>
<dbReference type="EMBL" id="JAXUHJ010000003">
    <property type="protein sequence ID" value="MEJ8541892.1"/>
    <property type="molecule type" value="Genomic_DNA"/>
</dbReference>
<dbReference type="PIRSF" id="PIRSF038958">
    <property type="entry name" value="PG_synth_SpoVB"/>
    <property type="match status" value="1"/>
</dbReference>